<reference evidence="15 16" key="1">
    <citation type="journal article" date="2019" name="Int. J. Syst. Evol. Microbiol.">
        <title>The Global Catalogue of Microorganisms (GCM) 10K type strain sequencing project: providing services to taxonomists for standard genome sequencing and annotation.</title>
        <authorList>
            <consortium name="The Broad Institute Genomics Platform"/>
            <consortium name="The Broad Institute Genome Sequencing Center for Infectious Disease"/>
            <person name="Wu L."/>
            <person name="Ma J."/>
        </authorList>
    </citation>
    <scope>NUCLEOTIDE SEQUENCE [LARGE SCALE GENOMIC DNA]</scope>
    <source>
        <strain evidence="15 16">JCM 14326</strain>
    </source>
</reference>
<evidence type="ECO:0000256" key="5">
    <source>
        <dbReference type="ARBA" id="ARBA00009786"/>
    </source>
</evidence>
<dbReference type="Gene3D" id="3.40.50.10750">
    <property type="entry name" value="Isocitrate/Isopropylmalate dehydrogenase-like"/>
    <property type="match status" value="1"/>
</dbReference>
<keyword evidence="16" id="KW-1185">Reference proteome</keyword>
<feature type="domain" description="DRTGG" evidence="14">
    <location>
        <begin position="220"/>
        <end position="332"/>
    </location>
</feature>
<evidence type="ECO:0000259" key="14">
    <source>
        <dbReference type="Pfam" id="PF07085"/>
    </source>
</evidence>
<keyword evidence="9" id="KW-0808">Transferase</keyword>
<dbReference type="Gene3D" id="3.40.50.10950">
    <property type="match status" value="1"/>
</dbReference>
<evidence type="ECO:0000313" key="16">
    <source>
        <dbReference type="Proteomes" id="UP001501094"/>
    </source>
</evidence>
<evidence type="ECO:0000256" key="7">
    <source>
        <dbReference type="ARBA" id="ARBA00021528"/>
    </source>
</evidence>
<organism evidence="15 16">
    <name type="scientific">Myceligenerans crystallogenes</name>
    <dbReference type="NCBI Taxonomy" id="316335"/>
    <lineage>
        <taxon>Bacteria</taxon>
        <taxon>Bacillati</taxon>
        <taxon>Actinomycetota</taxon>
        <taxon>Actinomycetes</taxon>
        <taxon>Micrococcales</taxon>
        <taxon>Promicromonosporaceae</taxon>
        <taxon>Myceligenerans</taxon>
    </lineage>
</organism>
<dbReference type="CDD" id="cd03109">
    <property type="entry name" value="DTBS"/>
    <property type="match status" value="1"/>
</dbReference>
<dbReference type="SUPFAM" id="SSF75138">
    <property type="entry name" value="HprK N-terminal domain-like"/>
    <property type="match status" value="1"/>
</dbReference>
<dbReference type="PIRSF" id="PIRSF006107">
    <property type="entry name" value="PhpActrans_proteobac"/>
    <property type="match status" value="1"/>
</dbReference>
<gene>
    <name evidence="15" type="primary">pta</name>
    <name evidence="15" type="ORF">GCM10009751_04190</name>
</gene>
<dbReference type="SUPFAM" id="SSF53659">
    <property type="entry name" value="Isocitrate/Isopropylmalate dehydrogenase-like"/>
    <property type="match status" value="1"/>
</dbReference>
<dbReference type="InterPro" id="IPR016475">
    <property type="entry name" value="P-Actrans_bac"/>
</dbReference>
<name>A0ABN2N3G1_9MICO</name>
<dbReference type="Pfam" id="PF01515">
    <property type="entry name" value="PTA_PTB"/>
    <property type="match status" value="1"/>
</dbReference>
<proteinExistence type="inferred from homology"/>
<comment type="function">
    <text evidence="12">Involved in acetate metabolism.</text>
</comment>
<evidence type="ECO:0000259" key="13">
    <source>
        <dbReference type="Pfam" id="PF01515"/>
    </source>
</evidence>
<dbReference type="NCBIfam" id="NF007233">
    <property type="entry name" value="PRK09653.1"/>
    <property type="match status" value="1"/>
</dbReference>
<dbReference type="PANTHER" id="PTHR43356">
    <property type="entry name" value="PHOSPHATE ACETYLTRANSFERASE"/>
    <property type="match status" value="1"/>
</dbReference>
<dbReference type="RefSeq" id="WP_344099011.1">
    <property type="nucleotide sequence ID" value="NZ_BAAANL010000001.1"/>
</dbReference>
<evidence type="ECO:0000256" key="1">
    <source>
        <dbReference type="ARBA" id="ARBA00000705"/>
    </source>
</evidence>
<dbReference type="InterPro" id="IPR004614">
    <property type="entry name" value="P_AcTrfase"/>
</dbReference>
<comment type="subcellular location">
    <subcellularLocation>
        <location evidence="2">Cytoplasm</location>
    </subcellularLocation>
</comment>
<dbReference type="EC" id="2.3.1.8" evidence="6"/>
<dbReference type="Gene3D" id="3.40.50.300">
    <property type="entry name" value="P-loop containing nucleotide triphosphate hydrolases"/>
    <property type="match status" value="1"/>
</dbReference>
<keyword evidence="8" id="KW-0963">Cytoplasm</keyword>
<evidence type="ECO:0000256" key="6">
    <source>
        <dbReference type="ARBA" id="ARBA00012707"/>
    </source>
</evidence>
<evidence type="ECO:0000256" key="11">
    <source>
        <dbReference type="ARBA" id="ARBA00031108"/>
    </source>
</evidence>
<sequence>MSGAARSIVIASPEGESGKSTVALGVLDLLVRQGRRVGVYRPVSRVTGTGADGGAVVPERDYVLEMLLDHDGVELEYDDAVGVTYSDLHEDPDDAMARIVARFHAMAERCDSVVVLGTDYTDVAGVNELAFNARIAANLGAPVLLVVSGKGRTPQDVTALAEASLAELGTYYAHAVGLVVNRCDTLNARDVRAAVAAAQPEVPVWTIPEEPFLSAPTVGQLVEAVEGELALGDPELLGREALGVLVGAMSFEHLLGHLSDGAVVITPGDRTDVLTGLLAAHTAPSFPSLAGIVLNGGFYPEGRARELLEALQPRVPVIRTDMDTYRATQRASAVRGRVTRDSQRKIDVARALFERCVDGGALASRLDLPRPEVVTPLMFEHQLIERARGGRRHVVLPEGDDDRILRAAGTVLARGIADLTILGDEAAIRGRAAELGLDLDGARVLSPTGATPESKEILDRFAAEYTRLRAHKGMTEERAREIVTDVSYFGTLMVHLGLADGMVSGAAHSTAHTIRPSFEIIRTRPGTSSVSSVFFMCLTDRVLVYGDCAVIPDPTSDELADIAVSSAATAAQFGVEPRIAMLSYSTGTSGSGADVDKVRAATAAVRERAPGLVVEGPIQYDAAVDASVAASKLPGSDVAGRATVFVFPDLNTGNNTYKAVQRSAGAVAVGPVLQGLNKPVNDLSRGALVQDIVNTIAITAIQAQEAVRPEAAGELRAGQEQQAATELEQM</sequence>
<protein>
    <recommendedName>
        <fullName evidence="7">Phosphate acetyltransferase</fullName>
        <ecNumber evidence="6">2.3.1.8</ecNumber>
    </recommendedName>
    <alternativeName>
        <fullName evidence="11">Phosphotransacetylase</fullName>
    </alternativeName>
</protein>
<comment type="pathway">
    <text evidence="3">Metabolic intermediate biosynthesis; acetyl-CoA biosynthesis; acetyl-CoA from acetate: step 2/2.</text>
</comment>
<evidence type="ECO:0000256" key="4">
    <source>
        <dbReference type="ARBA" id="ARBA00008756"/>
    </source>
</evidence>
<dbReference type="InterPro" id="IPR042112">
    <property type="entry name" value="P_AcTrfase_dom2"/>
</dbReference>
<dbReference type="InterPro" id="IPR002505">
    <property type="entry name" value="PTA_PTB"/>
</dbReference>
<dbReference type="InterPro" id="IPR050500">
    <property type="entry name" value="Phos_Acetyltrans/Butyryltrans"/>
</dbReference>
<evidence type="ECO:0000256" key="12">
    <source>
        <dbReference type="ARBA" id="ARBA00049955"/>
    </source>
</evidence>
<keyword evidence="10" id="KW-0012">Acyltransferase</keyword>
<evidence type="ECO:0000256" key="3">
    <source>
        <dbReference type="ARBA" id="ARBA00004989"/>
    </source>
</evidence>
<feature type="domain" description="Phosphate acetyl/butaryl transferase" evidence="13">
    <location>
        <begin position="378"/>
        <end position="700"/>
    </location>
</feature>
<comment type="caution">
    <text evidence="15">The sequence shown here is derived from an EMBL/GenBank/DDBJ whole genome shotgun (WGS) entry which is preliminary data.</text>
</comment>
<dbReference type="NCBIfam" id="NF004167">
    <property type="entry name" value="PRK05632.1"/>
    <property type="match status" value="1"/>
</dbReference>
<dbReference type="Pfam" id="PF07085">
    <property type="entry name" value="DRTGG"/>
    <property type="match status" value="1"/>
</dbReference>
<dbReference type="Pfam" id="PF13500">
    <property type="entry name" value="AAA_26"/>
    <property type="match status" value="1"/>
</dbReference>
<dbReference type="InterPro" id="IPR027417">
    <property type="entry name" value="P-loop_NTPase"/>
</dbReference>
<comment type="similarity">
    <text evidence="5">In the N-terminal section; belongs to the CobB/CobQ family.</text>
</comment>
<dbReference type="Gene3D" id="3.40.1390.20">
    <property type="entry name" value="HprK N-terminal domain-like"/>
    <property type="match status" value="1"/>
</dbReference>
<evidence type="ECO:0000256" key="9">
    <source>
        <dbReference type="ARBA" id="ARBA00022679"/>
    </source>
</evidence>
<dbReference type="SUPFAM" id="SSF52540">
    <property type="entry name" value="P-loop containing nucleoside triphosphate hydrolases"/>
    <property type="match status" value="1"/>
</dbReference>
<accession>A0ABN2N3G1</accession>
<comment type="catalytic activity">
    <reaction evidence="1">
        <text>acetyl-CoA + phosphate = acetyl phosphate + CoA</text>
        <dbReference type="Rhea" id="RHEA:19521"/>
        <dbReference type="ChEBI" id="CHEBI:22191"/>
        <dbReference type="ChEBI" id="CHEBI:43474"/>
        <dbReference type="ChEBI" id="CHEBI:57287"/>
        <dbReference type="ChEBI" id="CHEBI:57288"/>
        <dbReference type="EC" id="2.3.1.8"/>
    </reaction>
</comment>
<evidence type="ECO:0000256" key="8">
    <source>
        <dbReference type="ARBA" id="ARBA00022490"/>
    </source>
</evidence>
<dbReference type="Proteomes" id="UP001501094">
    <property type="component" value="Unassembled WGS sequence"/>
</dbReference>
<dbReference type="InterPro" id="IPR010766">
    <property type="entry name" value="DRTGG"/>
</dbReference>
<dbReference type="PANTHER" id="PTHR43356:SF3">
    <property type="entry name" value="PHOSPHATE ACETYLTRANSFERASE"/>
    <property type="match status" value="1"/>
</dbReference>
<dbReference type="NCBIfam" id="TIGR00651">
    <property type="entry name" value="pta"/>
    <property type="match status" value="1"/>
</dbReference>
<evidence type="ECO:0000256" key="2">
    <source>
        <dbReference type="ARBA" id="ARBA00004496"/>
    </source>
</evidence>
<dbReference type="InterPro" id="IPR028979">
    <property type="entry name" value="Ser_kin/Pase_Hpr-like_N_sf"/>
</dbReference>
<dbReference type="EMBL" id="BAAANL010000001">
    <property type="protein sequence ID" value="GAA1850923.1"/>
    <property type="molecule type" value="Genomic_DNA"/>
</dbReference>
<dbReference type="InterPro" id="IPR042113">
    <property type="entry name" value="P_AcTrfase_dom1"/>
</dbReference>
<evidence type="ECO:0000313" key="15">
    <source>
        <dbReference type="EMBL" id="GAA1850923.1"/>
    </source>
</evidence>
<comment type="similarity">
    <text evidence="4">In the C-terminal section; belongs to the phosphate acetyltransferase and butyryltransferase family.</text>
</comment>
<evidence type="ECO:0000256" key="10">
    <source>
        <dbReference type="ARBA" id="ARBA00023315"/>
    </source>
</evidence>